<feature type="coiled-coil region" evidence="1">
    <location>
        <begin position="176"/>
        <end position="227"/>
    </location>
</feature>
<evidence type="ECO:0000313" key="4">
    <source>
        <dbReference type="EMBL" id="QET01653.1"/>
    </source>
</evidence>
<name>A0A5P2H2C4_9BURK</name>
<feature type="region of interest" description="Disordered" evidence="2">
    <location>
        <begin position="414"/>
        <end position="445"/>
    </location>
</feature>
<keyword evidence="3" id="KW-1133">Transmembrane helix</keyword>
<feature type="transmembrane region" description="Helical" evidence="3">
    <location>
        <begin position="293"/>
        <end position="315"/>
    </location>
</feature>
<dbReference type="OrthoDB" id="7473745at2"/>
<dbReference type="AlphaFoldDB" id="A0A5P2H2C4"/>
<evidence type="ECO:0000256" key="1">
    <source>
        <dbReference type="SAM" id="Coils"/>
    </source>
</evidence>
<sequence length="445" mass="48374">MHPVLVQIQEELRKVTAQLQAHLGSDEPLGTVHNNWSFPGLTRTELVEEAQSIIDLIDERGGDDLGSAESRIKDYVRRLTHLHTSTIPNMWSNANQAVTAYLFTLEGLRKALAPVLADDAVAKAAEAAVQLRRLATKIRGLEARLANVEPRTATLSGMVERIEKAYSAADQLPTDLESLAEARQELAAILKASAEEGTRIADTRKEASALEADLRQKQKEAGEVLERCETAYSASTSVGLAAAFTERSESLSKSMWLWVGGLIAALSLGSFFGSQQLHSLSELFRQPNAPTSVLVLNLALSLLSVGAPVWFSWLATKQVGQRFRLSEDYAFKASISRAYEGFRREAARFDKDMESRVLASALTRLDELPLRLVETETHGSPWHEFVSSDVVKQAMRVVPDFADQVKDLAKQGIAAATTRSKPKAPASAATGTPINAANGTGVDAD</sequence>
<dbReference type="Proteomes" id="UP000322822">
    <property type="component" value="Chromosome 1"/>
</dbReference>
<gene>
    <name evidence="4" type="ORF">FOB72_06095</name>
</gene>
<keyword evidence="1" id="KW-0175">Coiled coil</keyword>
<feature type="compositionally biased region" description="Polar residues" evidence="2">
    <location>
        <begin position="429"/>
        <end position="438"/>
    </location>
</feature>
<reference evidence="4 5" key="1">
    <citation type="submission" date="2019-09" db="EMBL/GenBank/DDBJ databases">
        <title>FDA dAtabase for Regulatory Grade micrObial Sequences (FDA-ARGOS): Supporting development and validation of Infectious Disease Dx tests.</title>
        <authorList>
            <person name="Sciortino C."/>
            <person name="Tallon L."/>
            <person name="Sadzewicz L."/>
            <person name="Vavikolanu K."/>
            <person name="Mehta A."/>
            <person name="Aluvathingal J."/>
            <person name="Nadendla S."/>
            <person name="Nandy P."/>
            <person name="Geyer C."/>
            <person name="Yan Y."/>
            <person name="Sichtig H."/>
        </authorList>
    </citation>
    <scope>NUCLEOTIDE SEQUENCE [LARGE SCALE GENOMIC DNA]</scope>
    <source>
        <strain evidence="4 5">FDAARGOS_664</strain>
    </source>
</reference>
<protein>
    <submittedName>
        <fullName evidence="4">Uncharacterized protein</fullName>
    </submittedName>
</protein>
<evidence type="ECO:0000256" key="3">
    <source>
        <dbReference type="SAM" id="Phobius"/>
    </source>
</evidence>
<organism evidence="4 5">
    <name type="scientific">Cupriavidus pauculus</name>
    <dbReference type="NCBI Taxonomy" id="82633"/>
    <lineage>
        <taxon>Bacteria</taxon>
        <taxon>Pseudomonadati</taxon>
        <taxon>Pseudomonadota</taxon>
        <taxon>Betaproteobacteria</taxon>
        <taxon>Burkholderiales</taxon>
        <taxon>Burkholderiaceae</taxon>
        <taxon>Cupriavidus</taxon>
    </lineage>
</organism>
<accession>A0A5P2H2C4</accession>
<feature type="transmembrane region" description="Helical" evidence="3">
    <location>
        <begin position="255"/>
        <end position="273"/>
    </location>
</feature>
<dbReference type="RefSeq" id="WP_150371717.1">
    <property type="nucleotide sequence ID" value="NZ_CP044065.1"/>
</dbReference>
<evidence type="ECO:0000313" key="5">
    <source>
        <dbReference type="Proteomes" id="UP000322822"/>
    </source>
</evidence>
<keyword evidence="3" id="KW-0812">Transmembrane</keyword>
<evidence type="ECO:0000256" key="2">
    <source>
        <dbReference type="SAM" id="MobiDB-lite"/>
    </source>
</evidence>
<keyword evidence="3" id="KW-0472">Membrane</keyword>
<proteinExistence type="predicted"/>
<dbReference type="EMBL" id="CP044065">
    <property type="protein sequence ID" value="QET01653.1"/>
    <property type="molecule type" value="Genomic_DNA"/>
</dbReference>